<keyword evidence="1" id="KW-0472">Membrane</keyword>
<evidence type="ECO:0000313" key="4">
    <source>
        <dbReference type="Proteomes" id="UP000192472"/>
    </source>
</evidence>
<keyword evidence="1" id="KW-1133">Transmembrane helix</keyword>
<feature type="transmembrane region" description="Helical" evidence="1">
    <location>
        <begin position="152"/>
        <end position="173"/>
    </location>
</feature>
<sequence>MATLKQPQLGQTILNLRQEKKITQEELVDRCNVSVRTLQRIEAGEVTPRESTLKILLEALGYKHIEVEQSITIKKNKEILLYALIGGCVYFGLGFLETLADAARFESDLPKYFPLVYTIIKLMALTGYFFMMYGFATMHSIYQVSLLKISAYLMFVAFAIVEIYDVISIFSTMNAEEFMLVKGIEAVTFGGADIIFGIALFKLGHSMGTVAKVAGILEILVGMLFMSFLLAFMGLFLLIPATLLELVLLYKMHESESNKLISSTPKAI</sequence>
<organism evidence="3 4">
    <name type="scientific">Reichenbachiella faecimaris</name>
    <dbReference type="NCBI Taxonomy" id="692418"/>
    <lineage>
        <taxon>Bacteria</taxon>
        <taxon>Pseudomonadati</taxon>
        <taxon>Bacteroidota</taxon>
        <taxon>Cytophagia</taxon>
        <taxon>Cytophagales</taxon>
        <taxon>Reichenbachiellaceae</taxon>
        <taxon>Reichenbachiella</taxon>
    </lineage>
</organism>
<feature type="transmembrane region" description="Helical" evidence="1">
    <location>
        <begin position="179"/>
        <end position="201"/>
    </location>
</feature>
<dbReference type="RefSeq" id="WP_084371141.1">
    <property type="nucleotide sequence ID" value="NZ_FWYF01000001.1"/>
</dbReference>
<keyword evidence="4" id="KW-1185">Reference proteome</keyword>
<accession>A0A1W2G734</accession>
<dbReference type="Pfam" id="PF01381">
    <property type="entry name" value="HTH_3"/>
    <property type="match status" value="1"/>
</dbReference>
<protein>
    <submittedName>
        <fullName evidence="3">Helix-turn-helix</fullName>
    </submittedName>
</protein>
<dbReference type="GO" id="GO:0003677">
    <property type="term" value="F:DNA binding"/>
    <property type="evidence" value="ECO:0007669"/>
    <property type="project" value="InterPro"/>
</dbReference>
<dbReference type="SUPFAM" id="SSF47413">
    <property type="entry name" value="lambda repressor-like DNA-binding domains"/>
    <property type="match status" value="1"/>
</dbReference>
<dbReference type="Gene3D" id="1.10.260.40">
    <property type="entry name" value="lambda repressor-like DNA-binding domains"/>
    <property type="match status" value="1"/>
</dbReference>
<keyword evidence="1" id="KW-0812">Transmembrane</keyword>
<proteinExistence type="predicted"/>
<feature type="transmembrane region" description="Helical" evidence="1">
    <location>
        <begin position="112"/>
        <end position="131"/>
    </location>
</feature>
<dbReference type="STRING" id="692418.SAMN04488029_0830"/>
<dbReference type="EMBL" id="FWYF01000001">
    <property type="protein sequence ID" value="SMD32485.1"/>
    <property type="molecule type" value="Genomic_DNA"/>
</dbReference>
<dbReference type="InterPro" id="IPR001387">
    <property type="entry name" value="Cro/C1-type_HTH"/>
</dbReference>
<feature type="transmembrane region" description="Helical" evidence="1">
    <location>
        <begin position="213"/>
        <end position="239"/>
    </location>
</feature>
<dbReference type="InterPro" id="IPR010982">
    <property type="entry name" value="Lambda_DNA-bd_dom_sf"/>
</dbReference>
<evidence type="ECO:0000256" key="1">
    <source>
        <dbReference type="SAM" id="Phobius"/>
    </source>
</evidence>
<dbReference type="SMART" id="SM00530">
    <property type="entry name" value="HTH_XRE"/>
    <property type="match status" value="1"/>
</dbReference>
<name>A0A1W2G734_REIFA</name>
<dbReference type="CDD" id="cd00093">
    <property type="entry name" value="HTH_XRE"/>
    <property type="match status" value="1"/>
</dbReference>
<reference evidence="3 4" key="1">
    <citation type="submission" date="2017-04" db="EMBL/GenBank/DDBJ databases">
        <authorList>
            <person name="Afonso C.L."/>
            <person name="Miller P.J."/>
            <person name="Scott M.A."/>
            <person name="Spackman E."/>
            <person name="Goraichik I."/>
            <person name="Dimitrov K.M."/>
            <person name="Suarez D.L."/>
            <person name="Swayne D.E."/>
        </authorList>
    </citation>
    <scope>NUCLEOTIDE SEQUENCE [LARGE SCALE GENOMIC DNA]</scope>
    <source>
        <strain evidence="3 4">DSM 26133</strain>
    </source>
</reference>
<evidence type="ECO:0000259" key="2">
    <source>
        <dbReference type="PROSITE" id="PS50943"/>
    </source>
</evidence>
<gene>
    <name evidence="3" type="ORF">SAMN04488029_0830</name>
</gene>
<evidence type="ECO:0000313" key="3">
    <source>
        <dbReference type="EMBL" id="SMD32485.1"/>
    </source>
</evidence>
<dbReference type="Proteomes" id="UP000192472">
    <property type="component" value="Unassembled WGS sequence"/>
</dbReference>
<feature type="transmembrane region" description="Helical" evidence="1">
    <location>
        <begin position="79"/>
        <end position="100"/>
    </location>
</feature>
<dbReference type="OrthoDB" id="1357763at2"/>
<dbReference type="PROSITE" id="PS50943">
    <property type="entry name" value="HTH_CROC1"/>
    <property type="match status" value="1"/>
</dbReference>
<feature type="domain" description="HTH cro/C1-type" evidence="2">
    <location>
        <begin position="13"/>
        <end position="67"/>
    </location>
</feature>
<dbReference type="AlphaFoldDB" id="A0A1W2G734"/>